<keyword evidence="2" id="KW-1185">Reference proteome</keyword>
<proteinExistence type="predicted"/>
<dbReference type="EMBL" id="BNBD01000001">
    <property type="protein sequence ID" value="GHF26855.1"/>
    <property type="molecule type" value="Genomic_DNA"/>
</dbReference>
<name>A0A919AU05_9ACTN</name>
<dbReference type="AlphaFoldDB" id="A0A919AU05"/>
<gene>
    <name evidence="1" type="ORF">GCM10010218_04730</name>
</gene>
<dbReference type="Proteomes" id="UP000638313">
    <property type="component" value="Unassembled WGS sequence"/>
</dbReference>
<evidence type="ECO:0000313" key="2">
    <source>
        <dbReference type="Proteomes" id="UP000638313"/>
    </source>
</evidence>
<sequence>MSPAHGGHGAAPSLVRCNQCGNPMWWDTTAGQRPIWYCSVCGHPPERKVNQAAVPPPCPAGCPSAVTEARDGVRRFVCH</sequence>
<organism evidence="1 2">
    <name type="scientific">Streptomyces mashuensis</name>
    <dbReference type="NCBI Taxonomy" id="33904"/>
    <lineage>
        <taxon>Bacteria</taxon>
        <taxon>Bacillati</taxon>
        <taxon>Actinomycetota</taxon>
        <taxon>Actinomycetes</taxon>
        <taxon>Kitasatosporales</taxon>
        <taxon>Streptomycetaceae</taxon>
        <taxon>Streptomyces</taxon>
    </lineage>
</organism>
<reference evidence="1" key="2">
    <citation type="submission" date="2020-09" db="EMBL/GenBank/DDBJ databases">
        <authorList>
            <person name="Sun Q."/>
            <person name="Ohkuma M."/>
        </authorList>
    </citation>
    <scope>NUCLEOTIDE SEQUENCE</scope>
    <source>
        <strain evidence="1">JCM 4059</strain>
    </source>
</reference>
<reference evidence="1" key="1">
    <citation type="journal article" date="2014" name="Int. J. Syst. Evol. Microbiol.">
        <title>Complete genome sequence of Corynebacterium casei LMG S-19264T (=DSM 44701T), isolated from a smear-ripened cheese.</title>
        <authorList>
            <consortium name="US DOE Joint Genome Institute (JGI-PGF)"/>
            <person name="Walter F."/>
            <person name="Albersmeier A."/>
            <person name="Kalinowski J."/>
            <person name="Ruckert C."/>
        </authorList>
    </citation>
    <scope>NUCLEOTIDE SEQUENCE</scope>
    <source>
        <strain evidence="1">JCM 4059</strain>
    </source>
</reference>
<evidence type="ECO:0000313" key="1">
    <source>
        <dbReference type="EMBL" id="GHF26855.1"/>
    </source>
</evidence>
<accession>A0A919AU05</accession>
<protein>
    <submittedName>
        <fullName evidence="1">Uncharacterized protein</fullName>
    </submittedName>
</protein>
<dbReference type="RefSeq" id="WP_190127651.1">
    <property type="nucleotide sequence ID" value="NZ_BNBD01000001.1"/>
</dbReference>
<comment type="caution">
    <text evidence="1">The sequence shown here is derived from an EMBL/GenBank/DDBJ whole genome shotgun (WGS) entry which is preliminary data.</text>
</comment>